<feature type="transmembrane region" description="Helical" evidence="10">
    <location>
        <begin position="488"/>
        <end position="511"/>
    </location>
</feature>
<feature type="transmembrane region" description="Helical" evidence="10">
    <location>
        <begin position="359"/>
        <end position="383"/>
    </location>
</feature>
<dbReference type="OMA" id="KPHKFNC"/>
<evidence type="ECO:0000259" key="11">
    <source>
        <dbReference type="Pfam" id="PF00520"/>
    </source>
</evidence>
<reference evidence="12" key="4">
    <citation type="submission" date="2025-09" db="UniProtKB">
        <authorList>
            <consortium name="Ensembl"/>
        </authorList>
    </citation>
    <scope>IDENTIFICATION</scope>
</reference>
<evidence type="ECO:0000256" key="3">
    <source>
        <dbReference type="ARBA" id="ARBA00022692"/>
    </source>
</evidence>
<reference evidence="12" key="3">
    <citation type="submission" date="2025-08" db="UniProtKB">
        <authorList>
            <consortium name="Ensembl"/>
        </authorList>
    </citation>
    <scope>IDENTIFICATION</scope>
</reference>
<keyword evidence="13" id="KW-1185">Reference proteome</keyword>
<dbReference type="InterPro" id="IPR002110">
    <property type="entry name" value="Ankyrin_rpt"/>
</dbReference>
<dbReference type="InterPro" id="IPR036770">
    <property type="entry name" value="Ankyrin_rpt-contain_sf"/>
</dbReference>
<keyword evidence="9" id="KW-0040">ANK repeat</keyword>
<dbReference type="SUPFAM" id="SSF48403">
    <property type="entry name" value="Ankyrin repeat"/>
    <property type="match status" value="1"/>
</dbReference>
<dbReference type="PANTHER" id="PTHR10117:SF54">
    <property type="entry name" value="TRANSIENT RECEPTOR POTENTIAL-GAMMA PROTEIN"/>
    <property type="match status" value="1"/>
</dbReference>
<feature type="transmembrane region" description="Helical" evidence="10">
    <location>
        <begin position="272"/>
        <end position="295"/>
    </location>
</feature>
<proteinExistence type="predicted"/>
<dbReference type="PROSITE" id="PS50297">
    <property type="entry name" value="ANK_REP_REGION"/>
    <property type="match status" value="1"/>
</dbReference>
<feature type="domain" description="Ion transport" evidence="11">
    <location>
        <begin position="345"/>
        <end position="598"/>
    </location>
</feature>
<dbReference type="PRINTS" id="PR01097">
    <property type="entry name" value="TRNSRECEPTRP"/>
</dbReference>
<keyword evidence="5" id="KW-0406">Ion transport</keyword>
<dbReference type="Gene3D" id="1.10.287.70">
    <property type="match status" value="1"/>
</dbReference>
<dbReference type="GO" id="GO:0051480">
    <property type="term" value="P:regulation of cytosolic calcium ion concentration"/>
    <property type="evidence" value="ECO:0000318"/>
    <property type="project" value="GO_Central"/>
</dbReference>
<dbReference type="SMART" id="SM00248">
    <property type="entry name" value="ANK"/>
    <property type="match status" value="2"/>
</dbReference>
<evidence type="ECO:0000256" key="10">
    <source>
        <dbReference type="SAM" id="Phobius"/>
    </source>
</evidence>
<dbReference type="Proteomes" id="UP000008144">
    <property type="component" value="Chromosome 4"/>
</dbReference>
<reference evidence="13" key="1">
    <citation type="journal article" date="2002" name="Science">
        <title>The draft genome of Ciona intestinalis: insights into chordate and vertebrate origins.</title>
        <authorList>
            <person name="Dehal P."/>
            <person name="Satou Y."/>
            <person name="Campbell R.K."/>
            <person name="Chapman J."/>
            <person name="Degnan B."/>
            <person name="De Tomaso A."/>
            <person name="Davidson B."/>
            <person name="Di Gregorio A."/>
            <person name="Gelpke M."/>
            <person name="Goodstein D.M."/>
            <person name="Harafuji N."/>
            <person name="Hastings K.E."/>
            <person name="Ho I."/>
            <person name="Hotta K."/>
            <person name="Huang W."/>
            <person name="Kawashima T."/>
            <person name="Lemaire P."/>
            <person name="Martinez D."/>
            <person name="Meinertzhagen I.A."/>
            <person name="Necula S."/>
            <person name="Nonaka M."/>
            <person name="Putnam N."/>
            <person name="Rash S."/>
            <person name="Saiga H."/>
            <person name="Satake M."/>
            <person name="Terry A."/>
            <person name="Yamada L."/>
            <person name="Wang H.G."/>
            <person name="Awazu S."/>
            <person name="Azumi K."/>
            <person name="Boore J."/>
            <person name="Branno M."/>
            <person name="Chin-Bow S."/>
            <person name="DeSantis R."/>
            <person name="Doyle S."/>
            <person name="Francino P."/>
            <person name="Keys D.N."/>
            <person name="Haga S."/>
            <person name="Hayashi H."/>
            <person name="Hino K."/>
            <person name="Imai K.S."/>
            <person name="Inaba K."/>
            <person name="Kano S."/>
            <person name="Kobayashi K."/>
            <person name="Kobayashi M."/>
            <person name="Lee B.I."/>
            <person name="Makabe K.W."/>
            <person name="Manohar C."/>
            <person name="Matassi G."/>
            <person name="Medina M."/>
            <person name="Mochizuki Y."/>
            <person name="Mount S."/>
            <person name="Morishita T."/>
            <person name="Miura S."/>
            <person name="Nakayama A."/>
            <person name="Nishizaka S."/>
            <person name="Nomoto H."/>
            <person name="Ohta F."/>
            <person name="Oishi K."/>
            <person name="Rigoutsos I."/>
            <person name="Sano M."/>
            <person name="Sasaki A."/>
            <person name="Sasakura Y."/>
            <person name="Shoguchi E."/>
            <person name="Shin-i T."/>
            <person name="Spagnuolo A."/>
            <person name="Stainier D."/>
            <person name="Suzuki M.M."/>
            <person name="Tassy O."/>
            <person name="Takatori N."/>
            <person name="Tokuoka M."/>
            <person name="Yagi K."/>
            <person name="Yoshizaki F."/>
            <person name="Wada S."/>
            <person name="Zhang C."/>
            <person name="Hyatt P.D."/>
            <person name="Larimer F."/>
            <person name="Detter C."/>
            <person name="Doggett N."/>
            <person name="Glavina T."/>
            <person name="Hawkins T."/>
            <person name="Richardson P."/>
            <person name="Lucas S."/>
            <person name="Kohara Y."/>
            <person name="Levine M."/>
            <person name="Satoh N."/>
            <person name="Rokhsar D.S."/>
        </authorList>
    </citation>
    <scope>NUCLEOTIDE SEQUENCE [LARGE SCALE GENOMIC DNA]</scope>
</reference>
<dbReference type="Ensembl" id="ENSCINT00000033075.1">
    <property type="protein sequence ID" value="ENSCINP00000032495.1"/>
    <property type="gene ID" value="ENSCING00000020241.1"/>
</dbReference>
<evidence type="ECO:0000256" key="6">
    <source>
        <dbReference type="ARBA" id="ARBA00023136"/>
    </source>
</evidence>
<dbReference type="GO" id="GO:0015279">
    <property type="term" value="F:store-operated calcium channel activity"/>
    <property type="evidence" value="ECO:0000318"/>
    <property type="project" value="GO_Central"/>
</dbReference>
<evidence type="ECO:0000256" key="1">
    <source>
        <dbReference type="ARBA" id="ARBA00004141"/>
    </source>
</evidence>
<dbReference type="InParanoid" id="H2XS61"/>
<evidence type="ECO:0000256" key="2">
    <source>
        <dbReference type="ARBA" id="ARBA00022448"/>
    </source>
</evidence>
<dbReference type="GO" id="GO:0070588">
    <property type="term" value="P:calcium ion transmembrane transport"/>
    <property type="evidence" value="ECO:0000318"/>
    <property type="project" value="GO_Central"/>
</dbReference>
<sequence>MKFPDCGLQKNCVDQNDFSALRVAIEKNSVAMCRVLLKEKNNVDVGDCLFHAIQKNQTDIVEVILKYDPSTQTRIRQNSCFQPGLTPVSMAAGQNNYDILNILLEHGHHDLEKETAEDTFEIDSSSWECANIRRLLFKARSSPAYITTMCERNEVDPMNFCMRLVRSIRENAAVEYEYSQFYDNLQSQIEDFLCSLLNQIRSSEELSRLFKYSRIEKQRSAKLGPRRNEVSLDFLEIAAKGNLKKVVTHQNCQLALSHMKVRNTPSLGETNLGHVECLCVLIGLLFPILSLFYIVAPKSKIGIVLEGPNFKYYLYSEACVYFTGFTTQPIVAFHSNLMSQIAFVALACARTIGRVDFNFYYWITIWVFGILVQQIQACINSGIRSHFSDVWSDVDLVGVLLYLLAEAIKDYSYVHFKVYYGKRMCLTLIPRCIKLGNNNGDMGRYKDTVIGLEALSLNLFLLKCLGMLKSNRWVGPVLASMGRMFGDLLIMFTGVLFWVVLSFSVGFAQLFQQSCKIEASHICDPNKFKTFPESILTLGKVIFQQADAPESIETLPSHTSRVFAWVILYAFNLIVMLILWNMLIAMMTKSYEETSENEELEWKFYRTELWIRFIRREFIRPPPMNLIPHP</sequence>
<feature type="transmembrane region" description="Helical" evidence="10">
    <location>
        <begin position="562"/>
        <end position="583"/>
    </location>
</feature>
<keyword evidence="7" id="KW-0407">Ion channel</keyword>
<feature type="repeat" description="ANK" evidence="9">
    <location>
        <begin position="83"/>
        <end position="107"/>
    </location>
</feature>
<evidence type="ECO:0000313" key="13">
    <source>
        <dbReference type="Proteomes" id="UP000008144"/>
    </source>
</evidence>
<keyword evidence="3 10" id="KW-0812">Transmembrane</keyword>
<evidence type="ECO:0000256" key="9">
    <source>
        <dbReference type="PROSITE-ProRule" id="PRU00023"/>
    </source>
</evidence>
<dbReference type="GO" id="GO:0034703">
    <property type="term" value="C:cation channel complex"/>
    <property type="evidence" value="ECO:0000318"/>
    <property type="project" value="GO_Central"/>
</dbReference>
<evidence type="ECO:0000256" key="8">
    <source>
        <dbReference type="ARBA" id="ARBA00036634"/>
    </source>
</evidence>
<dbReference type="PANTHER" id="PTHR10117">
    <property type="entry name" value="TRANSIENT RECEPTOR POTENTIAL CHANNEL"/>
    <property type="match status" value="1"/>
</dbReference>
<dbReference type="GeneTree" id="ENSGT01060000248594"/>
<comment type="subcellular location">
    <subcellularLocation>
        <location evidence="1">Membrane</location>
        <topology evidence="1">Multi-pass membrane protein</topology>
    </subcellularLocation>
</comment>
<dbReference type="HOGENOM" id="CLU_005716_4_2_1"/>
<dbReference type="GO" id="GO:0005886">
    <property type="term" value="C:plasma membrane"/>
    <property type="evidence" value="ECO:0000318"/>
    <property type="project" value="GO_Central"/>
</dbReference>
<comment type="catalytic activity">
    <reaction evidence="8">
        <text>Ca(2+)(in) = Ca(2+)(out)</text>
        <dbReference type="Rhea" id="RHEA:29671"/>
        <dbReference type="ChEBI" id="CHEBI:29108"/>
    </reaction>
</comment>
<dbReference type="Gene3D" id="1.25.40.20">
    <property type="entry name" value="Ankyrin repeat-containing domain"/>
    <property type="match status" value="1"/>
</dbReference>
<dbReference type="Pfam" id="PF00520">
    <property type="entry name" value="Ion_trans"/>
    <property type="match status" value="1"/>
</dbReference>
<evidence type="ECO:0000256" key="4">
    <source>
        <dbReference type="ARBA" id="ARBA00022989"/>
    </source>
</evidence>
<protein>
    <recommendedName>
        <fullName evidence="11">Ion transport domain-containing protein</fullName>
    </recommendedName>
</protein>
<evidence type="ECO:0000313" key="12">
    <source>
        <dbReference type="Ensembl" id="ENSCINP00000032495.1"/>
    </source>
</evidence>
<reference evidence="12" key="2">
    <citation type="journal article" date="2008" name="Genome Biol.">
        <title>Improved genome assembly and evidence-based global gene model set for the chordate Ciona intestinalis: new insight into intron and operon populations.</title>
        <authorList>
            <person name="Satou Y."/>
            <person name="Mineta K."/>
            <person name="Ogasawara M."/>
            <person name="Sasakura Y."/>
            <person name="Shoguchi E."/>
            <person name="Ueno K."/>
            <person name="Yamada L."/>
            <person name="Matsumoto J."/>
            <person name="Wasserscheid J."/>
            <person name="Dewar K."/>
            <person name="Wiley G.B."/>
            <person name="Macmil S.L."/>
            <person name="Roe B.A."/>
            <person name="Zeller R.W."/>
            <person name="Hastings K.E."/>
            <person name="Lemaire P."/>
            <person name="Lindquist E."/>
            <person name="Endo T."/>
            <person name="Hotta K."/>
            <person name="Inaba K."/>
        </authorList>
    </citation>
    <scope>NUCLEOTIDE SEQUENCE [LARGE SCALE GENOMIC DNA]</scope>
    <source>
        <strain evidence="12">wild type</strain>
    </source>
</reference>
<dbReference type="EMBL" id="EAAA01001989">
    <property type="status" value="NOT_ANNOTATED_CDS"/>
    <property type="molecule type" value="Genomic_DNA"/>
</dbReference>
<dbReference type="InterPro" id="IPR002153">
    <property type="entry name" value="TRPC_channel"/>
</dbReference>
<evidence type="ECO:0000256" key="7">
    <source>
        <dbReference type="ARBA" id="ARBA00023303"/>
    </source>
</evidence>
<dbReference type="GO" id="GO:0070679">
    <property type="term" value="F:inositol 1,4,5 trisphosphate binding"/>
    <property type="evidence" value="ECO:0000318"/>
    <property type="project" value="GO_Central"/>
</dbReference>
<dbReference type="PROSITE" id="PS50088">
    <property type="entry name" value="ANK_REPEAT"/>
    <property type="match status" value="1"/>
</dbReference>
<dbReference type="InterPro" id="IPR005821">
    <property type="entry name" value="Ion_trans_dom"/>
</dbReference>
<name>H2XS61_CIOIN</name>
<keyword evidence="2" id="KW-0813">Transport</keyword>
<keyword evidence="6 10" id="KW-0472">Membrane</keyword>
<keyword evidence="4 10" id="KW-1133">Transmembrane helix</keyword>
<accession>H2XS61</accession>
<evidence type="ECO:0000256" key="5">
    <source>
        <dbReference type="ARBA" id="ARBA00023065"/>
    </source>
</evidence>
<dbReference type="AlphaFoldDB" id="H2XS61"/>
<organism evidence="12 13">
    <name type="scientific">Ciona intestinalis</name>
    <name type="common">Transparent sea squirt</name>
    <name type="synonym">Ascidia intestinalis</name>
    <dbReference type="NCBI Taxonomy" id="7719"/>
    <lineage>
        <taxon>Eukaryota</taxon>
        <taxon>Metazoa</taxon>
        <taxon>Chordata</taxon>
        <taxon>Tunicata</taxon>
        <taxon>Ascidiacea</taxon>
        <taxon>Phlebobranchia</taxon>
        <taxon>Cionidae</taxon>
        <taxon>Ciona</taxon>
    </lineage>
</organism>